<dbReference type="GO" id="GO:0003723">
    <property type="term" value="F:RNA binding"/>
    <property type="evidence" value="ECO:0007669"/>
    <property type="project" value="InterPro"/>
</dbReference>
<dbReference type="GO" id="GO:0140098">
    <property type="term" value="F:catalytic activity, acting on RNA"/>
    <property type="evidence" value="ECO:0007669"/>
    <property type="project" value="UniProtKB-ARBA"/>
</dbReference>
<dbReference type="InterPro" id="IPR000748">
    <property type="entry name" value="PsdUridine_synth_RsuA/RluB/E/F"/>
</dbReference>
<evidence type="ECO:0000259" key="4">
    <source>
        <dbReference type="Pfam" id="PF00849"/>
    </source>
</evidence>
<feature type="domain" description="Pseudouridine synthase RsuA/RluA-like" evidence="4">
    <location>
        <begin position="4"/>
        <end position="150"/>
    </location>
</feature>
<evidence type="ECO:0000256" key="2">
    <source>
        <dbReference type="ARBA" id="ARBA00023235"/>
    </source>
</evidence>
<evidence type="ECO:0000313" key="6">
    <source>
        <dbReference type="Proteomes" id="UP000320055"/>
    </source>
</evidence>
<dbReference type="RefSeq" id="WP_144872023.1">
    <property type="nucleotide sequence ID" value="NZ_LR213964.1"/>
</dbReference>
<name>A0A563VQR7_9CYAN</name>
<proteinExistence type="inferred from homology"/>
<sequence length="235" mass="27209">MKCILFYKPYNVLCQFTDRNETTKRNTLKDYISIPNIYPVGRLDSDSEGLLLLTDNGQLQHRLAHRKFAHPRTYWVQVERVPNEIALQKLRQGIKIKDYITRPAKAKILSQEPALPPRNPPIRYRKTVPTCWLEINLTEGRNRQVRRMTAVVGFPTLRLVRVAMGINNTRCEITGCSAFRGNLEQRDSSRRGNLAESRAQTTPTQNCHYLSLGQLQPGEWRELNSQEKLLLQKLV</sequence>
<dbReference type="InterPro" id="IPR006145">
    <property type="entry name" value="PsdUridine_synth_RsuA/RluA"/>
</dbReference>
<dbReference type="PROSITE" id="PS01149">
    <property type="entry name" value="PSI_RSU"/>
    <property type="match status" value="1"/>
</dbReference>
<accession>A0A563VQR7</accession>
<gene>
    <name evidence="5" type="ORF">H1P_2170010</name>
</gene>
<dbReference type="EMBL" id="CAACVJ010000132">
    <property type="protein sequence ID" value="VEP13751.1"/>
    <property type="molecule type" value="Genomic_DNA"/>
</dbReference>
<dbReference type="PANTHER" id="PTHR47683">
    <property type="entry name" value="PSEUDOURIDINE SYNTHASE FAMILY PROTEIN-RELATED"/>
    <property type="match status" value="1"/>
</dbReference>
<dbReference type="NCBIfam" id="TIGR00093">
    <property type="entry name" value="pseudouridine synthase"/>
    <property type="match status" value="1"/>
</dbReference>
<organism evidence="5 6">
    <name type="scientific">Hyella patelloides LEGE 07179</name>
    <dbReference type="NCBI Taxonomy" id="945734"/>
    <lineage>
        <taxon>Bacteria</taxon>
        <taxon>Bacillati</taxon>
        <taxon>Cyanobacteriota</taxon>
        <taxon>Cyanophyceae</taxon>
        <taxon>Pleurocapsales</taxon>
        <taxon>Hyellaceae</taxon>
        <taxon>Hyella</taxon>
    </lineage>
</organism>
<dbReference type="InterPro" id="IPR018496">
    <property type="entry name" value="PsdUridine_synth_RsuA/RluB_CS"/>
</dbReference>
<evidence type="ECO:0000256" key="1">
    <source>
        <dbReference type="ARBA" id="ARBA00008348"/>
    </source>
</evidence>
<evidence type="ECO:0000313" key="5">
    <source>
        <dbReference type="EMBL" id="VEP13751.1"/>
    </source>
</evidence>
<dbReference type="EC" id="5.4.99.-" evidence="3"/>
<dbReference type="Pfam" id="PF00849">
    <property type="entry name" value="PseudoU_synth_2"/>
    <property type="match status" value="1"/>
</dbReference>
<dbReference type="InterPro" id="IPR042092">
    <property type="entry name" value="PsdUridine_s_RsuA/RluB/E/F_cat"/>
</dbReference>
<reference evidence="5 6" key="1">
    <citation type="submission" date="2019-01" db="EMBL/GenBank/DDBJ databases">
        <authorList>
            <person name="Brito A."/>
        </authorList>
    </citation>
    <scope>NUCLEOTIDE SEQUENCE [LARGE SCALE GENOMIC DNA]</scope>
    <source>
        <strain evidence="5">1</strain>
    </source>
</reference>
<dbReference type="SUPFAM" id="SSF55120">
    <property type="entry name" value="Pseudouridine synthase"/>
    <property type="match status" value="1"/>
</dbReference>
<protein>
    <recommendedName>
        <fullName evidence="3">Pseudouridine synthase</fullName>
        <ecNumber evidence="3">5.4.99.-</ecNumber>
    </recommendedName>
</protein>
<dbReference type="Gene3D" id="3.30.70.1560">
    <property type="entry name" value="Alpha-L RNA-binding motif"/>
    <property type="match status" value="1"/>
</dbReference>
<dbReference type="InterPro" id="IPR050343">
    <property type="entry name" value="RsuA_PseudoU_synthase"/>
</dbReference>
<dbReference type="PANTHER" id="PTHR47683:SF2">
    <property type="entry name" value="RNA-BINDING S4 DOMAIN-CONTAINING PROTEIN"/>
    <property type="match status" value="1"/>
</dbReference>
<dbReference type="Gene3D" id="3.30.70.580">
    <property type="entry name" value="Pseudouridine synthase I, catalytic domain, N-terminal subdomain"/>
    <property type="match status" value="1"/>
</dbReference>
<keyword evidence="2 3" id="KW-0413">Isomerase</keyword>
<dbReference type="AlphaFoldDB" id="A0A563VQR7"/>
<dbReference type="GO" id="GO:0009982">
    <property type="term" value="F:pseudouridine synthase activity"/>
    <property type="evidence" value="ECO:0007669"/>
    <property type="project" value="InterPro"/>
</dbReference>
<dbReference type="OrthoDB" id="9807213at2"/>
<keyword evidence="6" id="KW-1185">Reference proteome</keyword>
<dbReference type="GO" id="GO:0006364">
    <property type="term" value="P:rRNA processing"/>
    <property type="evidence" value="ECO:0007669"/>
    <property type="project" value="UniProtKB-ARBA"/>
</dbReference>
<comment type="similarity">
    <text evidence="1 3">Belongs to the pseudouridine synthase RsuA family.</text>
</comment>
<dbReference type="GO" id="GO:0001522">
    <property type="term" value="P:pseudouridine synthesis"/>
    <property type="evidence" value="ECO:0007669"/>
    <property type="project" value="InterPro"/>
</dbReference>
<dbReference type="InterPro" id="IPR020094">
    <property type="entry name" value="TruA/RsuA/RluB/E/F_N"/>
</dbReference>
<evidence type="ECO:0000256" key="3">
    <source>
        <dbReference type="RuleBase" id="RU003887"/>
    </source>
</evidence>
<dbReference type="InterPro" id="IPR020103">
    <property type="entry name" value="PsdUridine_synth_cat_dom_sf"/>
</dbReference>
<dbReference type="Proteomes" id="UP000320055">
    <property type="component" value="Unassembled WGS sequence"/>
</dbReference>